<evidence type="ECO:0000313" key="19">
    <source>
        <dbReference type="EMBL" id="SUJ00826.1"/>
    </source>
</evidence>
<dbReference type="EMBL" id="UGYO01000002">
    <property type="protein sequence ID" value="SUJ00826.1"/>
    <property type="molecule type" value="Genomic_DNA"/>
</dbReference>
<reference evidence="19 20" key="1">
    <citation type="submission" date="2018-06" db="EMBL/GenBank/DDBJ databases">
        <authorList>
            <consortium name="Pathogen Informatics"/>
            <person name="Doyle S."/>
        </authorList>
    </citation>
    <scope>NUCLEOTIDE SEQUENCE [LARGE SCALE GENOMIC DNA]</scope>
    <source>
        <strain evidence="19 20">NCTC10738</strain>
    </source>
</reference>
<feature type="coiled-coil region" evidence="16">
    <location>
        <begin position="332"/>
        <end position="373"/>
    </location>
</feature>
<dbReference type="InterPro" id="IPR005467">
    <property type="entry name" value="His_kinase_dom"/>
</dbReference>
<dbReference type="Proteomes" id="UP000254069">
    <property type="component" value="Unassembled WGS sequence"/>
</dbReference>
<dbReference type="InterPro" id="IPR003594">
    <property type="entry name" value="HATPase_dom"/>
</dbReference>
<evidence type="ECO:0000256" key="16">
    <source>
        <dbReference type="SAM" id="Coils"/>
    </source>
</evidence>
<dbReference type="FunFam" id="3.30.450.20:FF:000127">
    <property type="entry name" value="C4-dicarboxylate transport sensor protein"/>
    <property type="match status" value="1"/>
</dbReference>
<evidence type="ECO:0000256" key="3">
    <source>
        <dbReference type="ARBA" id="ARBA00012438"/>
    </source>
</evidence>
<evidence type="ECO:0000256" key="10">
    <source>
        <dbReference type="ARBA" id="ARBA00022777"/>
    </source>
</evidence>
<name>A0A380BFV4_9GAMM</name>
<evidence type="ECO:0000256" key="9">
    <source>
        <dbReference type="ARBA" id="ARBA00022741"/>
    </source>
</evidence>
<comment type="catalytic activity">
    <reaction evidence="1">
        <text>ATP + protein L-histidine = ADP + protein N-phospho-L-histidine.</text>
        <dbReference type="EC" id="2.7.13.3"/>
    </reaction>
</comment>
<dbReference type="Gene3D" id="3.30.450.20">
    <property type="entry name" value="PAS domain"/>
    <property type="match status" value="2"/>
</dbReference>
<accession>A0A380BFV4</accession>
<evidence type="ECO:0000259" key="18">
    <source>
        <dbReference type="PROSITE" id="PS50109"/>
    </source>
</evidence>
<evidence type="ECO:0000256" key="13">
    <source>
        <dbReference type="ARBA" id="ARBA00023012"/>
    </source>
</evidence>
<keyword evidence="11" id="KW-0067">ATP-binding</keyword>
<evidence type="ECO:0000256" key="17">
    <source>
        <dbReference type="SAM" id="Phobius"/>
    </source>
</evidence>
<dbReference type="InterPro" id="IPR036097">
    <property type="entry name" value="HisK_dim/P_sf"/>
</dbReference>
<dbReference type="CDD" id="cd00082">
    <property type="entry name" value="HisKA"/>
    <property type="match status" value="1"/>
</dbReference>
<keyword evidence="16" id="KW-0175">Coiled coil</keyword>
<sequence>MPLNNKTRKRLLITTMLVTGLFITLKLTYWYHLDKGFTQYQALADKQLSEVISFIEGALIRYESIPHVLSTNPMLARVIKSSADKSEISKINKYFEEIQHVTEASDIYLLNSQGDAIAASNWQQAYSFIGQNYAFRPYYTEAIAGRLGSYYAVGTSSNTRGFYFSYPIYDQGKVLGVIVVKVDIADIEEQMTGLAKAGQYELAISGEDEVIFLASIANWRLRSLQPLAAERLQQITLSRRYADRKLQELRIDPPYRQETPAHRTLYRIENDQGRAQYLDTRNEMTKVGWYVHVLTPVAPLYRSLPPVMLLSASIFLLLALGLLFSLERRRNLRRMRQAQSQLEHRVKERTRELEDANTQLKQTQDELIQAAKLTVIGSLSASINHEINQPLAALRSYAQNTQTFLGRGMHDKAQENLVTIISLTDRLAEIVAQFKSFTRKSQGQDKPTSINETVQEALTIVHPEIDKQGVRLKLQLPGKPWCFYGDKIRLQQVLVNLISNAIVAMQRVDERLLTISISVEEMLCIRIQDSGPGVNESQMEKIFEPYFTTSQRQGLGLGLSISRRIVESMQGSISVANAAEGGAVFQILLPLYRGEETQ</sequence>
<dbReference type="Gene3D" id="3.30.565.10">
    <property type="entry name" value="Histidine kinase-like ATPase, C-terminal domain"/>
    <property type="match status" value="1"/>
</dbReference>
<keyword evidence="14 17" id="KW-0472">Membrane</keyword>
<dbReference type="PRINTS" id="PR00344">
    <property type="entry name" value="BCTRLSENSOR"/>
</dbReference>
<evidence type="ECO:0000256" key="12">
    <source>
        <dbReference type="ARBA" id="ARBA00022989"/>
    </source>
</evidence>
<evidence type="ECO:0000256" key="1">
    <source>
        <dbReference type="ARBA" id="ARBA00000085"/>
    </source>
</evidence>
<evidence type="ECO:0000256" key="7">
    <source>
        <dbReference type="ARBA" id="ARBA00022679"/>
    </source>
</evidence>
<dbReference type="PANTHER" id="PTHR43065:SF46">
    <property type="entry name" value="C4-DICARBOXYLATE TRANSPORT SENSOR PROTEIN DCTB"/>
    <property type="match status" value="1"/>
</dbReference>
<gene>
    <name evidence="19" type="primary">dctB</name>
    <name evidence="19" type="ORF">NCTC10738_03205</name>
</gene>
<dbReference type="Gene3D" id="1.10.287.130">
    <property type="match status" value="1"/>
</dbReference>
<dbReference type="SUPFAM" id="SSF103190">
    <property type="entry name" value="Sensory domain-like"/>
    <property type="match status" value="1"/>
</dbReference>
<dbReference type="FunFam" id="1.10.287.130:FF:000049">
    <property type="entry name" value="C4-dicarboxylate transport sensor protein DctB"/>
    <property type="match status" value="1"/>
</dbReference>
<keyword evidence="10" id="KW-0418">Kinase</keyword>
<organism evidence="19 20">
    <name type="scientific">Shewanella algae</name>
    <dbReference type="NCBI Taxonomy" id="38313"/>
    <lineage>
        <taxon>Bacteria</taxon>
        <taxon>Pseudomonadati</taxon>
        <taxon>Pseudomonadota</taxon>
        <taxon>Gammaproteobacteria</taxon>
        <taxon>Alteromonadales</taxon>
        <taxon>Shewanellaceae</taxon>
        <taxon>Shewanella</taxon>
    </lineage>
</organism>
<dbReference type="KEGG" id="salg:BS332_21460"/>
<dbReference type="GO" id="GO:0005524">
    <property type="term" value="F:ATP binding"/>
    <property type="evidence" value="ECO:0007669"/>
    <property type="project" value="UniProtKB-KW"/>
</dbReference>
<dbReference type="EC" id="2.7.13.3" evidence="3"/>
<dbReference type="CDD" id="cd12914">
    <property type="entry name" value="PDC1_DGC_like"/>
    <property type="match status" value="1"/>
</dbReference>
<feature type="domain" description="Histidine kinase" evidence="18">
    <location>
        <begin position="382"/>
        <end position="593"/>
    </location>
</feature>
<dbReference type="InterPro" id="IPR036890">
    <property type="entry name" value="HATPase_C_sf"/>
</dbReference>
<keyword evidence="5" id="KW-0997">Cell inner membrane</keyword>
<dbReference type="PANTHER" id="PTHR43065">
    <property type="entry name" value="SENSOR HISTIDINE KINASE"/>
    <property type="match status" value="1"/>
</dbReference>
<dbReference type="SMART" id="SM00388">
    <property type="entry name" value="HisKA"/>
    <property type="match status" value="1"/>
</dbReference>
<comment type="subcellular location">
    <subcellularLocation>
        <location evidence="2">Cell inner membrane</location>
        <topology evidence="2">Multi-pass membrane protein</topology>
    </subcellularLocation>
</comment>
<evidence type="ECO:0000256" key="5">
    <source>
        <dbReference type="ARBA" id="ARBA00022519"/>
    </source>
</evidence>
<keyword evidence="8 17" id="KW-0812">Transmembrane</keyword>
<keyword evidence="13" id="KW-0902">Two-component regulatory system</keyword>
<evidence type="ECO:0000256" key="11">
    <source>
        <dbReference type="ARBA" id="ARBA00022840"/>
    </source>
</evidence>
<keyword evidence="12 17" id="KW-1133">Transmembrane helix</keyword>
<keyword evidence="6" id="KW-0597">Phosphoprotein</keyword>
<feature type="transmembrane region" description="Helical" evidence="17">
    <location>
        <begin position="307"/>
        <end position="326"/>
    </location>
</feature>
<evidence type="ECO:0000313" key="20">
    <source>
        <dbReference type="Proteomes" id="UP000254069"/>
    </source>
</evidence>
<keyword evidence="20" id="KW-1185">Reference proteome</keyword>
<dbReference type="Pfam" id="PF00512">
    <property type="entry name" value="HisKA"/>
    <property type="match status" value="1"/>
</dbReference>
<keyword evidence="4" id="KW-1003">Cell membrane</keyword>
<evidence type="ECO:0000256" key="15">
    <source>
        <dbReference type="ARBA" id="ARBA00073143"/>
    </source>
</evidence>
<dbReference type="GO" id="GO:0005886">
    <property type="term" value="C:plasma membrane"/>
    <property type="evidence" value="ECO:0007669"/>
    <property type="project" value="UniProtKB-SubCell"/>
</dbReference>
<evidence type="ECO:0000256" key="4">
    <source>
        <dbReference type="ARBA" id="ARBA00022475"/>
    </source>
</evidence>
<dbReference type="PROSITE" id="PS50109">
    <property type="entry name" value="HIS_KIN"/>
    <property type="match status" value="1"/>
</dbReference>
<proteinExistence type="predicted"/>
<dbReference type="PIRSF" id="PIRSF036431">
    <property type="entry name" value="STHK_DctB"/>
    <property type="match status" value="1"/>
</dbReference>
<evidence type="ECO:0000256" key="6">
    <source>
        <dbReference type="ARBA" id="ARBA00022553"/>
    </source>
</evidence>
<protein>
    <recommendedName>
        <fullName evidence="15">C4-dicarboxylate transport sensor protein DctB</fullName>
        <ecNumber evidence="3">2.7.13.3</ecNumber>
    </recommendedName>
</protein>
<dbReference type="GO" id="GO:0000155">
    <property type="term" value="F:phosphorelay sensor kinase activity"/>
    <property type="evidence" value="ECO:0007669"/>
    <property type="project" value="InterPro"/>
</dbReference>
<dbReference type="Pfam" id="PF02743">
    <property type="entry name" value="dCache_1"/>
    <property type="match status" value="1"/>
</dbReference>
<feature type="transmembrane region" description="Helical" evidence="17">
    <location>
        <begin position="12"/>
        <end position="31"/>
    </location>
</feature>
<evidence type="ECO:0000256" key="2">
    <source>
        <dbReference type="ARBA" id="ARBA00004429"/>
    </source>
</evidence>
<dbReference type="InterPro" id="IPR033479">
    <property type="entry name" value="dCache_1"/>
</dbReference>
<keyword evidence="9" id="KW-0547">Nucleotide-binding</keyword>
<dbReference type="InterPro" id="IPR004358">
    <property type="entry name" value="Sig_transdc_His_kin-like_C"/>
</dbReference>
<evidence type="ECO:0000256" key="8">
    <source>
        <dbReference type="ARBA" id="ARBA00022692"/>
    </source>
</evidence>
<dbReference type="AlphaFoldDB" id="A0A380BFV4"/>
<keyword evidence="7 19" id="KW-0808">Transferase</keyword>
<dbReference type="InterPro" id="IPR003661">
    <property type="entry name" value="HisK_dim/P_dom"/>
</dbReference>
<dbReference type="SUPFAM" id="SSF55874">
    <property type="entry name" value="ATPase domain of HSP90 chaperone/DNA topoisomerase II/histidine kinase"/>
    <property type="match status" value="1"/>
</dbReference>
<dbReference type="SUPFAM" id="SSF47384">
    <property type="entry name" value="Homodimeric domain of signal transducing histidine kinase"/>
    <property type="match status" value="1"/>
</dbReference>
<dbReference type="Pfam" id="PF02518">
    <property type="entry name" value="HATPase_c"/>
    <property type="match status" value="1"/>
</dbReference>
<dbReference type="SMART" id="SM00387">
    <property type="entry name" value="HATPase_c"/>
    <property type="match status" value="1"/>
</dbReference>
<dbReference type="InterPro" id="IPR017055">
    <property type="entry name" value="Sig_transdc_His_kinase_DctB"/>
</dbReference>
<dbReference type="RefSeq" id="WP_115390150.1">
    <property type="nucleotide sequence ID" value="NZ_CP032415.1"/>
</dbReference>
<dbReference type="InterPro" id="IPR029151">
    <property type="entry name" value="Sensor-like_sf"/>
</dbReference>
<evidence type="ECO:0000256" key="14">
    <source>
        <dbReference type="ARBA" id="ARBA00023136"/>
    </source>
</evidence>